<comment type="caution">
    <text evidence="1">The sequence shown here is derived from an EMBL/GenBank/DDBJ whole genome shotgun (WGS) entry which is preliminary data.</text>
</comment>
<dbReference type="AlphaFoldDB" id="D4DPV6"/>
<dbReference type="Proteomes" id="UP000005536">
    <property type="component" value="Unassembled WGS sequence"/>
</dbReference>
<protein>
    <submittedName>
        <fullName evidence="1">Uncharacterized protein</fullName>
    </submittedName>
</protein>
<name>D4DPV6_NEIEG</name>
<sequence length="199" mass="21149">MDAELVFFAADRPEAVEAVATPVFRQFDDGMAVGFAFGLPREVERFAAFEPRTDVQRVGKVGAGGGEGFVGFFHRAALEQGLVGTAAFGAVGKQDDARRVFVQPVQRGEVFGIQVLQFGTQPQAGEQGFAQEAAAGDDGQEVRFVGHNQVFVDVQDVFLKRHGFFFGGDGFAVVVNRAAGAECGVGGQRRAGFVEDVAV</sequence>
<organism evidence="1 2">
    <name type="scientific">Neisseria elongata subsp. glycolytica ATCC 29315</name>
    <dbReference type="NCBI Taxonomy" id="546263"/>
    <lineage>
        <taxon>Bacteria</taxon>
        <taxon>Pseudomonadati</taxon>
        <taxon>Pseudomonadota</taxon>
        <taxon>Betaproteobacteria</taxon>
        <taxon>Neisseriales</taxon>
        <taxon>Neisseriaceae</taxon>
        <taxon>Neisseria</taxon>
    </lineage>
</organism>
<evidence type="ECO:0000313" key="2">
    <source>
        <dbReference type="Proteomes" id="UP000005536"/>
    </source>
</evidence>
<evidence type="ECO:0000313" key="1">
    <source>
        <dbReference type="EMBL" id="EFE50060.1"/>
    </source>
</evidence>
<reference evidence="1 2" key="1">
    <citation type="submission" date="2010-02" db="EMBL/GenBank/DDBJ databases">
        <authorList>
            <person name="Weinstock G."/>
            <person name="Sodergren E."/>
            <person name="Clifton S."/>
            <person name="Fulton L."/>
            <person name="Fulton B."/>
            <person name="Courtney L."/>
            <person name="Fronick C."/>
            <person name="Harrison M."/>
            <person name="Strong C."/>
            <person name="Farmer C."/>
            <person name="Delahaunty K."/>
            <person name="Markovic C."/>
            <person name="Hall O."/>
            <person name="Minx P."/>
            <person name="Tomlinson C."/>
            <person name="Mitreva M."/>
            <person name="Nelson J."/>
            <person name="Hou S."/>
            <person name="Wollam A."/>
            <person name="Pepin K.H."/>
            <person name="Johnson M."/>
            <person name="Bhonagiri V."/>
            <person name="Zhang X."/>
            <person name="Suruliraj S."/>
            <person name="Warren W."/>
            <person name="Chinwalla A."/>
            <person name="Mardis E.R."/>
            <person name="Wilson R.K."/>
        </authorList>
    </citation>
    <scope>NUCLEOTIDE SEQUENCE [LARGE SCALE GENOMIC DNA]</scope>
    <source>
        <strain evidence="1 2">ATCC 29315</strain>
    </source>
</reference>
<accession>D4DPV6</accession>
<gene>
    <name evidence="1" type="ORF">NEIELOOT_01093</name>
</gene>
<dbReference type="EMBL" id="ADBF01000029">
    <property type="protein sequence ID" value="EFE50060.1"/>
    <property type="molecule type" value="Genomic_DNA"/>
</dbReference>
<proteinExistence type="predicted"/>